<evidence type="ECO:0000256" key="8">
    <source>
        <dbReference type="ARBA" id="ARBA00023136"/>
    </source>
</evidence>
<protein>
    <submittedName>
        <fullName evidence="11">Sensor histidine kinase</fullName>
        <ecNumber evidence="11">2.7.13.3</ecNumber>
    </submittedName>
</protein>
<keyword evidence="5 9" id="KW-0812">Transmembrane</keyword>
<proteinExistence type="predicted"/>
<evidence type="ECO:0000256" key="1">
    <source>
        <dbReference type="ARBA" id="ARBA00004651"/>
    </source>
</evidence>
<gene>
    <name evidence="11" type="ORF">MJA45_09175</name>
</gene>
<keyword evidence="4 11" id="KW-0808">Transferase</keyword>
<evidence type="ECO:0000256" key="3">
    <source>
        <dbReference type="ARBA" id="ARBA00022553"/>
    </source>
</evidence>
<dbReference type="Pfam" id="PF00672">
    <property type="entry name" value="HAMP"/>
    <property type="match status" value="1"/>
</dbReference>
<dbReference type="AlphaFoldDB" id="A0AA96LJD3"/>
<dbReference type="Pfam" id="PF02743">
    <property type="entry name" value="dCache_1"/>
    <property type="match status" value="1"/>
</dbReference>
<dbReference type="SUPFAM" id="SSF158472">
    <property type="entry name" value="HAMP domain-like"/>
    <property type="match status" value="1"/>
</dbReference>
<dbReference type="InterPro" id="IPR033479">
    <property type="entry name" value="dCache_1"/>
</dbReference>
<evidence type="ECO:0000313" key="12">
    <source>
        <dbReference type="Proteomes" id="UP001305702"/>
    </source>
</evidence>
<dbReference type="Gene3D" id="6.10.340.10">
    <property type="match status" value="1"/>
</dbReference>
<dbReference type="Pfam" id="PF06580">
    <property type="entry name" value="His_kinase"/>
    <property type="match status" value="1"/>
</dbReference>
<sequence length="599" mass="68417">MLRLIRSSLRWKLLTVIVSILILVLAAVGVFSFVDTSRTIQSDVERFSSQIMKQANLNFSRYNRDNEQFFVSIGGSTEFADWLKADVGDRYELFRSYRAMEQKYIDPFVRFHPEVLSVRMYNENGNESIYRSPGVKYNLILRTDYSMAQESWLKELTLSGRMVRLTNQSSHYTDGIGRPVKTPVLTFVQKFQYGNRDGYLAVDISLMPTQEILQEIGLGQESEGVIVDQNGKIIVHQNVGRIGEQIPSGLMEEMSRAESSSFFYENQMVVDQRVPDTDWHMLVIVPYEEVAQSIYRVKNMTILIAIAGLVVSTLLIFLVSGSITKRLKELRKTIKVTDAGRFDVRVEVKGTDEVAELAGTYNRLLDRIESSIREMTESRVFQQEAVLSALQAQINSHFLYNALESINSMANLNDQEDIGRTAVALSNMLRYTSNYQDTVVTLEEELSHLKDYMYILNILYGDEISLDVEMTDELRRVTCLKALIQPFVENSIKHGYEVTGEKMTIRLTAAVWNERYLRIAIQDNGEGIPESKLEELQQMLAQEVTDRDYKRLSRIGILNVHYRIRMFYPQAHTGVTVERSEEGGTIIGLILPLQQGGAA</sequence>
<keyword evidence="7 9" id="KW-1133">Transmembrane helix</keyword>
<keyword evidence="8 9" id="KW-0472">Membrane</keyword>
<dbReference type="PANTHER" id="PTHR34220">
    <property type="entry name" value="SENSOR HISTIDINE KINASE YPDA"/>
    <property type="match status" value="1"/>
</dbReference>
<dbReference type="Pfam" id="PF02518">
    <property type="entry name" value="HATPase_c"/>
    <property type="match status" value="1"/>
</dbReference>
<name>A0AA96LJD3_9BACL</name>
<keyword evidence="6 11" id="KW-0418">Kinase</keyword>
<dbReference type="CDD" id="cd06225">
    <property type="entry name" value="HAMP"/>
    <property type="match status" value="1"/>
</dbReference>
<dbReference type="EMBL" id="CP130318">
    <property type="protein sequence ID" value="WNQ13175.1"/>
    <property type="molecule type" value="Genomic_DNA"/>
</dbReference>
<dbReference type="Gene3D" id="3.30.565.10">
    <property type="entry name" value="Histidine kinase-like ATPase, C-terminal domain"/>
    <property type="match status" value="1"/>
</dbReference>
<evidence type="ECO:0000256" key="4">
    <source>
        <dbReference type="ARBA" id="ARBA00022679"/>
    </source>
</evidence>
<dbReference type="InterPro" id="IPR010559">
    <property type="entry name" value="Sig_transdc_His_kin_internal"/>
</dbReference>
<dbReference type="PROSITE" id="PS50885">
    <property type="entry name" value="HAMP"/>
    <property type="match status" value="1"/>
</dbReference>
<dbReference type="InterPro" id="IPR003660">
    <property type="entry name" value="HAMP_dom"/>
</dbReference>
<dbReference type="SUPFAM" id="SSF55874">
    <property type="entry name" value="ATPase domain of HSP90 chaperone/DNA topoisomerase II/histidine kinase"/>
    <property type="match status" value="1"/>
</dbReference>
<feature type="domain" description="HAMP" evidence="10">
    <location>
        <begin position="321"/>
        <end position="373"/>
    </location>
</feature>
<dbReference type="InterPro" id="IPR050640">
    <property type="entry name" value="Bact_2-comp_sensor_kinase"/>
</dbReference>
<evidence type="ECO:0000256" key="9">
    <source>
        <dbReference type="SAM" id="Phobius"/>
    </source>
</evidence>
<dbReference type="GO" id="GO:0000155">
    <property type="term" value="F:phosphorelay sensor kinase activity"/>
    <property type="evidence" value="ECO:0007669"/>
    <property type="project" value="InterPro"/>
</dbReference>
<accession>A0AA96LJD3</accession>
<dbReference type="Gene3D" id="3.30.450.20">
    <property type="entry name" value="PAS domain"/>
    <property type="match status" value="1"/>
</dbReference>
<comment type="subcellular location">
    <subcellularLocation>
        <location evidence="1">Cell membrane</location>
        <topology evidence="1">Multi-pass membrane protein</topology>
    </subcellularLocation>
</comment>
<dbReference type="CDD" id="cd12912">
    <property type="entry name" value="PDC2_MCP_like"/>
    <property type="match status" value="1"/>
</dbReference>
<dbReference type="PANTHER" id="PTHR34220:SF7">
    <property type="entry name" value="SENSOR HISTIDINE KINASE YPDA"/>
    <property type="match status" value="1"/>
</dbReference>
<evidence type="ECO:0000313" key="11">
    <source>
        <dbReference type="EMBL" id="WNQ13175.1"/>
    </source>
</evidence>
<evidence type="ECO:0000256" key="2">
    <source>
        <dbReference type="ARBA" id="ARBA00022475"/>
    </source>
</evidence>
<dbReference type="GO" id="GO:0005886">
    <property type="term" value="C:plasma membrane"/>
    <property type="evidence" value="ECO:0007669"/>
    <property type="project" value="UniProtKB-SubCell"/>
</dbReference>
<keyword evidence="12" id="KW-1185">Reference proteome</keyword>
<dbReference type="EC" id="2.7.13.3" evidence="11"/>
<organism evidence="11 12">
    <name type="scientific">Paenibacillus aurantius</name>
    <dbReference type="NCBI Taxonomy" id="2918900"/>
    <lineage>
        <taxon>Bacteria</taxon>
        <taxon>Bacillati</taxon>
        <taxon>Bacillota</taxon>
        <taxon>Bacilli</taxon>
        <taxon>Bacillales</taxon>
        <taxon>Paenibacillaceae</taxon>
        <taxon>Paenibacillus</taxon>
    </lineage>
</organism>
<evidence type="ECO:0000256" key="7">
    <source>
        <dbReference type="ARBA" id="ARBA00022989"/>
    </source>
</evidence>
<evidence type="ECO:0000256" key="6">
    <source>
        <dbReference type="ARBA" id="ARBA00022777"/>
    </source>
</evidence>
<keyword evidence="2" id="KW-1003">Cell membrane</keyword>
<dbReference type="RefSeq" id="WP_315606955.1">
    <property type="nucleotide sequence ID" value="NZ_CP130318.1"/>
</dbReference>
<evidence type="ECO:0000259" key="10">
    <source>
        <dbReference type="PROSITE" id="PS50885"/>
    </source>
</evidence>
<dbReference type="SMART" id="SM00304">
    <property type="entry name" value="HAMP"/>
    <property type="match status" value="1"/>
</dbReference>
<dbReference type="KEGG" id="paun:MJA45_09175"/>
<keyword evidence="3" id="KW-0597">Phosphoprotein</keyword>
<dbReference type="Proteomes" id="UP001305702">
    <property type="component" value="Chromosome"/>
</dbReference>
<reference evidence="11 12" key="1">
    <citation type="submission" date="2022-02" db="EMBL/GenBank/DDBJ databases">
        <title>Paenibacillus sp. MBLB1776 Whole Genome Shotgun Sequencing.</title>
        <authorList>
            <person name="Hwang C.Y."/>
            <person name="Cho E.-S."/>
            <person name="Seo M.-J."/>
        </authorList>
    </citation>
    <scope>NUCLEOTIDE SEQUENCE [LARGE SCALE GENOMIC DNA]</scope>
    <source>
        <strain evidence="11 12">MBLB1776</strain>
    </source>
</reference>
<feature type="transmembrane region" description="Helical" evidence="9">
    <location>
        <begin position="302"/>
        <end position="323"/>
    </location>
</feature>
<dbReference type="InterPro" id="IPR003594">
    <property type="entry name" value="HATPase_dom"/>
</dbReference>
<evidence type="ECO:0000256" key="5">
    <source>
        <dbReference type="ARBA" id="ARBA00022692"/>
    </source>
</evidence>
<dbReference type="InterPro" id="IPR036890">
    <property type="entry name" value="HATPase_C_sf"/>
</dbReference>